<dbReference type="InterPro" id="IPR032710">
    <property type="entry name" value="NTF2-like_dom_sf"/>
</dbReference>
<comment type="caution">
    <text evidence="1">The sequence shown here is derived from an EMBL/GenBank/DDBJ whole genome shotgun (WGS) entry which is preliminary data.</text>
</comment>
<dbReference type="Gene3D" id="3.10.450.50">
    <property type="match status" value="1"/>
</dbReference>
<organism evidence="1 2">
    <name type="scientific">Nocardioides immobilis</name>
    <dbReference type="NCBI Taxonomy" id="2049295"/>
    <lineage>
        <taxon>Bacteria</taxon>
        <taxon>Bacillati</taxon>
        <taxon>Actinomycetota</taxon>
        <taxon>Actinomycetes</taxon>
        <taxon>Propionibacteriales</taxon>
        <taxon>Nocardioidaceae</taxon>
        <taxon>Nocardioides</taxon>
    </lineage>
</organism>
<dbReference type="SUPFAM" id="SSF54427">
    <property type="entry name" value="NTF2-like"/>
    <property type="match status" value="1"/>
</dbReference>
<dbReference type="AlphaFoldDB" id="A0A417XWM6"/>
<gene>
    <name evidence="1" type="ORF">D0Z08_22110</name>
</gene>
<evidence type="ECO:0000313" key="2">
    <source>
        <dbReference type="Proteomes" id="UP000283644"/>
    </source>
</evidence>
<evidence type="ECO:0000313" key="1">
    <source>
        <dbReference type="EMBL" id="RHW24899.1"/>
    </source>
</evidence>
<sequence>MTSTALSRYYAAVDAGDLDTAMSLLDPEVRSAILLPGGAVRGEGRQALHDYLSGRGEVVRRHVLLREAVVDGLELAYGAVVDDGTTTTGHFIAAASLGTDGLVTGYQVAFDPELALLPDA</sequence>
<dbReference type="RefSeq" id="WP_118927442.1">
    <property type="nucleotide sequence ID" value="NZ_QXGH01000028.1"/>
</dbReference>
<reference evidence="1 2" key="1">
    <citation type="submission" date="2018-09" db="EMBL/GenBank/DDBJ databases">
        <title>Genome sequencing of Nocardioides immobilis CCTCC AB 2017083 for comparison to Nocardioides silvaticus.</title>
        <authorList>
            <person name="Li C."/>
            <person name="Wang G."/>
        </authorList>
    </citation>
    <scope>NUCLEOTIDE SEQUENCE [LARGE SCALE GENOMIC DNA]</scope>
    <source>
        <strain evidence="1 2">CCTCC AB 2017083</strain>
    </source>
</reference>
<accession>A0A417XWM6</accession>
<protein>
    <submittedName>
        <fullName evidence="1">Nuclear transport factor 2 family protein</fullName>
    </submittedName>
</protein>
<proteinExistence type="predicted"/>
<name>A0A417XWM6_9ACTN</name>
<dbReference type="Proteomes" id="UP000283644">
    <property type="component" value="Unassembled WGS sequence"/>
</dbReference>
<dbReference type="OrthoDB" id="3787023at2"/>
<keyword evidence="2" id="KW-1185">Reference proteome</keyword>
<dbReference type="EMBL" id="QXGH01000028">
    <property type="protein sequence ID" value="RHW24899.1"/>
    <property type="molecule type" value="Genomic_DNA"/>
</dbReference>